<dbReference type="Proteomes" id="UP000288168">
    <property type="component" value="Unassembled WGS sequence"/>
</dbReference>
<protein>
    <submittedName>
        <fullName evidence="2">Uncharacterized protein</fullName>
    </submittedName>
</protein>
<dbReference type="OrthoDB" id="16820at2759"/>
<accession>A0A428PIU4</accession>
<dbReference type="EMBL" id="NKCI01000128">
    <property type="protein sequence ID" value="RSL52982.1"/>
    <property type="molecule type" value="Genomic_DNA"/>
</dbReference>
<keyword evidence="3" id="KW-1185">Reference proteome</keyword>
<evidence type="ECO:0000313" key="2">
    <source>
        <dbReference type="EMBL" id="RSL52982.1"/>
    </source>
</evidence>
<proteinExistence type="predicted"/>
<feature type="transmembrane region" description="Helical" evidence="1">
    <location>
        <begin position="97"/>
        <end position="114"/>
    </location>
</feature>
<organism evidence="2 3">
    <name type="scientific">Fusarium duplospermum</name>
    <dbReference type="NCBI Taxonomy" id="1325734"/>
    <lineage>
        <taxon>Eukaryota</taxon>
        <taxon>Fungi</taxon>
        <taxon>Dikarya</taxon>
        <taxon>Ascomycota</taxon>
        <taxon>Pezizomycotina</taxon>
        <taxon>Sordariomycetes</taxon>
        <taxon>Hypocreomycetidae</taxon>
        <taxon>Hypocreales</taxon>
        <taxon>Nectriaceae</taxon>
        <taxon>Fusarium</taxon>
        <taxon>Fusarium solani species complex</taxon>
    </lineage>
</organism>
<keyword evidence="1" id="KW-0472">Membrane</keyword>
<comment type="caution">
    <text evidence="2">The sequence shown here is derived from an EMBL/GenBank/DDBJ whole genome shotgun (WGS) entry which is preliminary data.</text>
</comment>
<sequence>MTLKWFGNTRASEIFNLFTSALAIPISDTGPSARIQLWNFLPQLISPLVICAIEASRTGNQATPLALPSLFSVGMQIQGIGGIGPLRAVPVEVAKSLVPAATLGLLVPTVMSLAPTLNANAWHNWLGIWQFAPPLFNVIAIGISVGLRRWNGKHQSKKEDEQTIYDRYKRKDIEPLKTVYTYAFAIQATAHITSLAYAWQHPGINICKTFLGLPNPFIAEWGLSTLTEKLAVLFRYDMALATTAFVGSNIHSIWDLRRLGYIRTCEAAKAAVGVIAGQFLVGSGATWAGK</sequence>
<evidence type="ECO:0000313" key="3">
    <source>
        <dbReference type="Proteomes" id="UP000288168"/>
    </source>
</evidence>
<keyword evidence="1" id="KW-1133">Transmembrane helix</keyword>
<dbReference type="STRING" id="1325734.A0A428PIU4"/>
<dbReference type="AlphaFoldDB" id="A0A428PIU4"/>
<keyword evidence="1" id="KW-0812">Transmembrane</keyword>
<evidence type="ECO:0000256" key="1">
    <source>
        <dbReference type="SAM" id="Phobius"/>
    </source>
</evidence>
<gene>
    <name evidence="2" type="ORF">CEP54_010654</name>
</gene>
<name>A0A428PIU4_9HYPO</name>
<reference evidence="2 3" key="1">
    <citation type="submission" date="2017-06" db="EMBL/GenBank/DDBJ databases">
        <title>Comparative genomic analysis of Ambrosia Fusariam Clade fungi.</title>
        <authorList>
            <person name="Stajich J.E."/>
            <person name="Carrillo J."/>
            <person name="Kijimoto T."/>
            <person name="Eskalen A."/>
            <person name="O'Donnell K."/>
            <person name="Kasson M."/>
        </authorList>
    </citation>
    <scope>NUCLEOTIDE SEQUENCE [LARGE SCALE GENOMIC DNA]</scope>
    <source>
        <strain evidence="2 3">NRRL62584</strain>
    </source>
</reference>
<feature type="transmembrane region" description="Helical" evidence="1">
    <location>
        <begin position="126"/>
        <end position="147"/>
    </location>
</feature>